<dbReference type="SMART" id="SM00450">
    <property type="entry name" value="RHOD"/>
    <property type="match status" value="2"/>
</dbReference>
<evidence type="ECO:0000256" key="1">
    <source>
        <dbReference type="ARBA" id="ARBA00022679"/>
    </source>
</evidence>
<dbReference type="Proteomes" id="UP001056429">
    <property type="component" value="Unassembled WGS sequence"/>
</dbReference>
<dbReference type="EMBL" id="JAGSOJ010000001">
    <property type="protein sequence ID" value="MCM1988642.1"/>
    <property type="molecule type" value="Genomic_DNA"/>
</dbReference>
<evidence type="ECO:0000313" key="4">
    <source>
        <dbReference type="EMBL" id="MCM1988642.1"/>
    </source>
</evidence>
<proteinExistence type="predicted"/>
<dbReference type="PROSITE" id="PS50206">
    <property type="entry name" value="RHODANESE_3"/>
    <property type="match status" value="2"/>
</dbReference>
<evidence type="ECO:0000259" key="3">
    <source>
        <dbReference type="PROSITE" id="PS50206"/>
    </source>
</evidence>
<keyword evidence="2" id="KW-0677">Repeat</keyword>
<dbReference type="InterPro" id="IPR036873">
    <property type="entry name" value="Rhodanese-like_dom_sf"/>
</dbReference>
<gene>
    <name evidence="4" type="ORF">KDK92_02745</name>
</gene>
<feature type="domain" description="Rhodanese" evidence="3">
    <location>
        <begin position="164"/>
        <end position="272"/>
    </location>
</feature>
<evidence type="ECO:0000313" key="5">
    <source>
        <dbReference type="Proteomes" id="UP001056429"/>
    </source>
</evidence>
<dbReference type="CDD" id="cd01448">
    <property type="entry name" value="TST_Repeat_1"/>
    <property type="match status" value="1"/>
</dbReference>
<organism evidence="4 5">
    <name type="scientific">Oceanirhabdus seepicola</name>
    <dbReference type="NCBI Taxonomy" id="2828781"/>
    <lineage>
        <taxon>Bacteria</taxon>
        <taxon>Bacillati</taxon>
        <taxon>Bacillota</taxon>
        <taxon>Clostridia</taxon>
        <taxon>Eubacteriales</taxon>
        <taxon>Clostridiaceae</taxon>
        <taxon>Oceanirhabdus</taxon>
    </lineage>
</organism>
<dbReference type="CDD" id="cd01449">
    <property type="entry name" value="TST_Repeat_2"/>
    <property type="match status" value="1"/>
</dbReference>
<dbReference type="InterPro" id="IPR045078">
    <property type="entry name" value="TST/MPST-like"/>
</dbReference>
<accession>A0A9J6NVX8</accession>
<dbReference type="InterPro" id="IPR001763">
    <property type="entry name" value="Rhodanese-like_dom"/>
</dbReference>
<dbReference type="RefSeq" id="WP_250857513.1">
    <property type="nucleotide sequence ID" value="NZ_JAGSOJ010000001.1"/>
</dbReference>
<sequence length="275" mass="31439">MKNIVSIDWLSENLNNEDLVILDCRFGMNDPQYGLNAYKKSHINNAVYIDLRDLTGEVSEHGGRHPLPLMDEFIKMMENSGVDEEKAVVIYDDGQLAPASRLWFMSKYIGIKEVYVLNGGFKAWVERNLPVTDKVNEPKESNGLTMKINSKLICDVEYVRENLNKEASIIIDSRARERYLALEEPIDKKAGHIPGAVNYFWKDNFDNLEVKDLNALNEKFHELKNYKKLIVHCGSGVSACVNVLLMSEVGLKPILYLGSWSDWISYEDNEVICEK</sequence>
<protein>
    <submittedName>
        <fullName evidence="4">Sulfurtransferase</fullName>
    </submittedName>
</protein>
<dbReference type="AlphaFoldDB" id="A0A9J6NVX8"/>
<dbReference type="GO" id="GO:0004792">
    <property type="term" value="F:thiosulfate-cyanide sulfurtransferase activity"/>
    <property type="evidence" value="ECO:0007669"/>
    <property type="project" value="TreeGrafter"/>
</dbReference>
<dbReference type="PANTHER" id="PTHR11364">
    <property type="entry name" value="THIOSULFATE SULFERTANSFERASE"/>
    <property type="match status" value="1"/>
</dbReference>
<keyword evidence="1" id="KW-0808">Transferase</keyword>
<reference evidence="4" key="1">
    <citation type="journal article" date="2021" name="mSystems">
        <title>Bacteria and Archaea Synergistically Convert Glycine Betaine to Biogenic Methane in the Formosa Cold Seep of the South China Sea.</title>
        <authorList>
            <person name="Li L."/>
            <person name="Zhang W."/>
            <person name="Zhang S."/>
            <person name="Song L."/>
            <person name="Sun Q."/>
            <person name="Zhang H."/>
            <person name="Xiang H."/>
            <person name="Dong X."/>
        </authorList>
    </citation>
    <scope>NUCLEOTIDE SEQUENCE</scope>
    <source>
        <strain evidence="4">ZWT</strain>
    </source>
</reference>
<dbReference type="PANTHER" id="PTHR11364:SF27">
    <property type="entry name" value="SULFURTRANSFERASE"/>
    <property type="match status" value="1"/>
</dbReference>
<name>A0A9J6NVX8_9CLOT</name>
<dbReference type="SUPFAM" id="SSF52821">
    <property type="entry name" value="Rhodanese/Cell cycle control phosphatase"/>
    <property type="match status" value="2"/>
</dbReference>
<keyword evidence="5" id="KW-1185">Reference proteome</keyword>
<feature type="domain" description="Rhodanese" evidence="3">
    <location>
        <begin position="15"/>
        <end position="133"/>
    </location>
</feature>
<dbReference type="Gene3D" id="3.40.250.10">
    <property type="entry name" value="Rhodanese-like domain"/>
    <property type="match status" value="2"/>
</dbReference>
<dbReference type="Pfam" id="PF00581">
    <property type="entry name" value="Rhodanese"/>
    <property type="match status" value="2"/>
</dbReference>
<evidence type="ECO:0000256" key="2">
    <source>
        <dbReference type="ARBA" id="ARBA00022737"/>
    </source>
</evidence>
<reference evidence="4" key="2">
    <citation type="submission" date="2021-04" db="EMBL/GenBank/DDBJ databases">
        <authorList>
            <person name="Dong X."/>
        </authorList>
    </citation>
    <scope>NUCLEOTIDE SEQUENCE</scope>
    <source>
        <strain evidence="4">ZWT</strain>
    </source>
</reference>
<comment type="caution">
    <text evidence="4">The sequence shown here is derived from an EMBL/GenBank/DDBJ whole genome shotgun (WGS) entry which is preliminary data.</text>
</comment>